<accession>A0ABW2THL1</accession>
<dbReference type="Gene3D" id="1.10.10.10">
    <property type="entry name" value="Winged helix-like DNA-binding domain superfamily/Winged helix DNA-binding domain"/>
    <property type="match status" value="1"/>
</dbReference>
<dbReference type="SMART" id="SM00347">
    <property type="entry name" value="HTH_MARR"/>
    <property type="match status" value="1"/>
</dbReference>
<name>A0ABW2THL1_9PSEU</name>
<evidence type="ECO:0000313" key="2">
    <source>
        <dbReference type="EMBL" id="MFC7613237.1"/>
    </source>
</evidence>
<feature type="domain" description="HTH marR-type" evidence="1">
    <location>
        <begin position="1"/>
        <end position="112"/>
    </location>
</feature>
<protein>
    <submittedName>
        <fullName evidence="2">MarR family winged helix-turn-helix transcriptional regulator</fullName>
    </submittedName>
</protein>
<gene>
    <name evidence="2" type="ORF">ACFQV2_06055</name>
</gene>
<proteinExistence type="predicted"/>
<comment type="caution">
    <text evidence="2">The sequence shown here is derived from an EMBL/GenBank/DDBJ whole genome shotgun (WGS) entry which is preliminary data.</text>
</comment>
<sequence>MRPLGLTPSQAEVVRVLRDYQPLTLSGLGELLICEHGTNPSRLVDRLVSAGLVHRDPHPDDRRQVILTLTDTGQSKADEVIAVENQVYEALDALTADHPVQQTLRTLRALADAFPVADALRLRHGRS</sequence>
<dbReference type="PANTHER" id="PTHR33164">
    <property type="entry name" value="TRANSCRIPTIONAL REGULATOR, MARR FAMILY"/>
    <property type="match status" value="1"/>
</dbReference>
<dbReference type="InterPro" id="IPR039422">
    <property type="entry name" value="MarR/SlyA-like"/>
</dbReference>
<dbReference type="InterPro" id="IPR036388">
    <property type="entry name" value="WH-like_DNA-bd_sf"/>
</dbReference>
<organism evidence="2 3">
    <name type="scientific">Actinokineospora soli</name>
    <dbReference type="NCBI Taxonomy" id="1048753"/>
    <lineage>
        <taxon>Bacteria</taxon>
        <taxon>Bacillati</taxon>
        <taxon>Actinomycetota</taxon>
        <taxon>Actinomycetes</taxon>
        <taxon>Pseudonocardiales</taxon>
        <taxon>Pseudonocardiaceae</taxon>
        <taxon>Actinokineospora</taxon>
    </lineage>
</organism>
<dbReference type="Pfam" id="PF01047">
    <property type="entry name" value="MarR"/>
    <property type="match status" value="1"/>
</dbReference>
<dbReference type="SUPFAM" id="SSF46785">
    <property type="entry name" value="Winged helix' DNA-binding domain"/>
    <property type="match status" value="1"/>
</dbReference>
<dbReference type="PANTHER" id="PTHR33164:SF43">
    <property type="entry name" value="HTH-TYPE TRANSCRIPTIONAL REPRESSOR YETL"/>
    <property type="match status" value="1"/>
</dbReference>
<evidence type="ECO:0000313" key="3">
    <source>
        <dbReference type="Proteomes" id="UP001596512"/>
    </source>
</evidence>
<dbReference type="InterPro" id="IPR036390">
    <property type="entry name" value="WH_DNA-bd_sf"/>
</dbReference>
<dbReference type="Proteomes" id="UP001596512">
    <property type="component" value="Unassembled WGS sequence"/>
</dbReference>
<dbReference type="EMBL" id="JBHTEY010000004">
    <property type="protein sequence ID" value="MFC7613237.1"/>
    <property type="molecule type" value="Genomic_DNA"/>
</dbReference>
<dbReference type="PROSITE" id="PS50995">
    <property type="entry name" value="HTH_MARR_2"/>
    <property type="match status" value="1"/>
</dbReference>
<evidence type="ECO:0000259" key="1">
    <source>
        <dbReference type="PROSITE" id="PS50995"/>
    </source>
</evidence>
<reference evidence="3" key="1">
    <citation type="journal article" date="2019" name="Int. J. Syst. Evol. Microbiol.">
        <title>The Global Catalogue of Microorganisms (GCM) 10K type strain sequencing project: providing services to taxonomists for standard genome sequencing and annotation.</title>
        <authorList>
            <consortium name="The Broad Institute Genomics Platform"/>
            <consortium name="The Broad Institute Genome Sequencing Center for Infectious Disease"/>
            <person name="Wu L."/>
            <person name="Ma J."/>
        </authorList>
    </citation>
    <scope>NUCLEOTIDE SEQUENCE [LARGE SCALE GENOMIC DNA]</scope>
    <source>
        <strain evidence="3">JCM 17695</strain>
    </source>
</reference>
<keyword evidence="3" id="KW-1185">Reference proteome</keyword>
<dbReference type="InterPro" id="IPR000835">
    <property type="entry name" value="HTH_MarR-typ"/>
</dbReference>